<evidence type="ECO:0000313" key="2">
    <source>
        <dbReference type="EMBL" id="MDQ0681923.1"/>
    </source>
</evidence>
<feature type="chain" id="PRO_5045842414" evidence="1">
    <location>
        <begin position="34"/>
        <end position="517"/>
    </location>
</feature>
<keyword evidence="1" id="KW-0732">Signal</keyword>
<name>A0ABU0PU59_STRAH</name>
<dbReference type="EMBL" id="JAUSYA010000001">
    <property type="protein sequence ID" value="MDQ0681923.1"/>
    <property type="molecule type" value="Genomic_DNA"/>
</dbReference>
<feature type="signal peptide" evidence="1">
    <location>
        <begin position="1"/>
        <end position="33"/>
    </location>
</feature>
<sequence>MPLRTRRPLKRVPLAGGIAAILLISTQPDAVLAADTSESPAGVRVDFGSTEGQLPRPEKHNNFGSLNSWPQQRADDVAFLNKQGLHGEIYRVWVSSPKAPPESNVFNLCHLETQSCDLSILDDYLTDASTVSDELLVNVNPTAFVEGKKPWKDLAPTLELIIRSLKEKYPRVKYIEAFNEPDWQFHGEQRHNGHPANETTLQPDGLYRYYAPFYEAVSKVNKGLRPADRIKVGGPSLSLMDPKWVKPFLDAYAVDRNPHKRLDFLSYHSYLEWDDAYQVAKPYKDDLRVVASQRKVLRGWLAERRLDRHLPAFITETGIYPGPSYDDTDPKKDYIRQAAAMATYGYLYANQPDTHLFNWCVRHRVEERKDQFVTRTPNGPLKDTFTPYGNMMLMQSKMKDTRVSAVVEDALEGDNGLYTMASKDRTGASLMVWNWQHVGDRSYRATVNMSRIPSELRHNQVRERVYRIDQTTSNHFGDPAKADLQPVEEKIVRPGRTYTETVDLAPNAIYLILLERA</sequence>
<evidence type="ECO:0000256" key="1">
    <source>
        <dbReference type="SAM" id="SignalP"/>
    </source>
</evidence>
<dbReference type="InterPro" id="IPR017853">
    <property type="entry name" value="GH"/>
</dbReference>
<dbReference type="SUPFAM" id="SSF51445">
    <property type="entry name" value="(Trans)glycosidases"/>
    <property type="match status" value="1"/>
</dbReference>
<dbReference type="Gene3D" id="3.20.20.80">
    <property type="entry name" value="Glycosidases"/>
    <property type="match status" value="1"/>
</dbReference>
<protein>
    <submittedName>
        <fullName evidence="2">Uncharacterized protein</fullName>
    </submittedName>
</protein>
<reference evidence="2 3" key="1">
    <citation type="submission" date="2023-07" db="EMBL/GenBank/DDBJ databases">
        <title>Comparative genomics of wheat-associated soil bacteria to identify genetic determinants of phenazine resistance.</title>
        <authorList>
            <person name="Mouncey N."/>
        </authorList>
    </citation>
    <scope>NUCLEOTIDE SEQUENCE [LARGE SCALE GENOMIC DNA]</scope>
    <source>
        <strain evidence="2 3">W4I19-2</strain>
    </source>
</reference>
<dbReference type="Proteomes" id="UP001243364">
    <property type="component" value="Unassembled WGS sequence"/>
</dbReference>
<evidence type="ECO:0000313" key="3">
    <source>
        <dbReference type="Proteomes" id="UP001243364"/>
    </source>
</evidence>
<gene>
    <name evidence="2" type="ORF">QFZ56_000886</name>
</gene>
<accession>A0ABU0PU59</accession>
<organism evidence="2 3">
    <name type="scientific">Streptomyces achromogenes</name>
    <dbReference type="NCBI Taxonomy" id="67255"/>
    <lineage>
        <taxon>Bacteria</taxon>
        <taxon>Bacillati</taxon>
        <taxon>Actinomycetota</taxon>
        <taxon>Actinomycetes</taxon>
        <taxon>Kitasatosporales</taxon>
        <taxon>Streptomycetaceae</taxon>
        <taxon>Streptomyces</taxon>
    </lineage>
</organism>
<proteinExistence type="predicted"/>
<keyword evidence="3" id="KW-1185">Reference proteome</keyword>
<comment type="caution">
    <text evidence="2">The sequence shown here is derived from an EMBL/GenBank/DDBJ whole genome shotgun (WGS) entry which is preliminary data.</text>
</comment>